<dbReference type="WBParaSite" id="L893_g21394.t1">
    <property type="protein sequence ID" value="L893_g21394.t1"/>
    <property type="gene ID" value="L893_g21394"/>
</dbReference>
<accession>A0A1I7YZH1</accession>
<evidence type="ECO:0000313" key="2">
    <source>
        <dbReference type="Proteomes" id="UP000095287"/>
    </source>
</evidence>
<dbReference type="AlphaFoldDB" id="A0A1I7YZH1"/>
<sequence length="352" mass="40347">MDRFTHSKAVKQSQCLANRLWGASKNWRLRNSHEHYSLPTVTLEPVYTNNITQSAHKNVLSASLSEREPSKARCSTPTETAHGGVDGNPKGLSWPSLEVRNRAPISDVYKQSIRTVNEKMHPCYNPTTLSHVASNATAQTDDDAVGQRKSEHKAINRRMWSDSRANHFGGHTGRGGNERAHRKKGPNAEELPIWTWQIESADDLCELWQERRFYEGFPGHAPPTEGATLHGQERDSTLQLIDVFESQMGCLSLTRATQMRVAFNYAETRQDTEDGWYYAYIRDIILLETEEDLLKMLQFRRLAIKKHMLLIADDDKAPHFHITVRDRQRAPFKNHIALRRHRSSLPHERGQP</sequence>
<proteinExistence type="predicted"/>
<evidence type="ECO:0000313" key="3">
    <source>
        <dbReference type="WBParaSite" id="L893_g21394.t1"/>
    </source>
</evidence>
<protein>
    <submittedName>
        <fullName evidence="3">Rep protein</fullName>
    </submittedName>
</protein>
<keyword evidence="2" id="KW-1185">Reference proteome</keyword>
<organism evidence="2 3">
    <name type="scientific">Steinernema glaseri</name>
    <dbReference type="NCBI Taxonomy" id="37863"/>
    <lineage>
        <taxon>Eukaryota</taxon>
        <taxon>Metazoa</taxon>
        <taxon>Ecdysozoa</taxon>
        <taxon>Nematoda</taxon>
        <taxon>Chromadorea</taxon>
        <taxon>Rhabditida</taxon>
        <taxon>Tylenchina</taxon>
        <taxon>Panagrolaimomorpha</taxon>
        <taxon>Strongyloidoidea</taxon>
        <taxon>Steinernematidae</taxon>
        <taxon>Steinernema</taxon>
    </lineage>
</organism>
<feature type="region of interest" description="Disordered" evidence="1">
    <location>
        <begin position="62"/>
        <end position="95"/>
    </location>
</feature>
<dbReference type="Proteomes" id="UP000095287">
    <property type="component" value="Unplaced"/>
</dbReference>
<feature type="region of interest" description="Disordered" evidence="1">
    <location>
        <begin position="163"/>
        <end position="186"/>
    </location>
</feature>
<evidence type="ECO:0000256" key="1">
    <source>
        <dbReference type="SAM" id="MobiDB-lite"/>
    </source>
</evidence>
<reference evidence="3" key="1">
    <citation type="submission" date="2016-11" db="UniProtKB">
        <authorList>
            <consortium name="WormBaseParasite"/>
        </authorList>
    </citation>
    <scope>IDENTIFICATION</scope>
</reference>
<name>A0A1I7YZH1_9BILA</name>